<keyword evidence="12 16" id="KW-0472">Membrane</keyword>
<keyword evidence="16" id="KW-1133">Transmembrane helix</keyword>
<keyword evidence="5" id="KW-1003">Cell membrane</keyword>
<name>A0A073JY70_9BACI</name>
<comment type="subcellular location">
    <subcellularLocation>
        <location evidence="2">Cell membrane</location>
        <topology evidence="2">Multi-pass membrane protein</topology>
    </subcellularLocation>
</comment>
<dbReference type="Gene3D" id="6.10.340.10">
    <property type="match status" value="1"/>
</dbReference>
<evidence type="ECO:0000313" key="20">
    <source>
        <dbReference type="EMBL" id="KEK19177.1"/>
    </source>
</evidence>
<comment type="catalytic activity">
    <reaction evidence="1">
        <text>ATP + protein L-histidine = ADP + protein N-phospho-L-histidine.</text>
        <dbReference type="EC" id="2.7.13.3"/>
    </reaction>
</comment>
<feature type="coiled-coil region" evidence="15">
    <location>
        <begin position="417"/>
        <end position="490"/>
    </location>
</feature>
<keyword evidence="11" id="KW-0902">Two-component regulatory system</keyword>
<dbReference type="eggNOG" id="COG2205">
    <property type="taxonomic scope" value="Bacteria"/>
</dbReference>
<evidence type="ECO:0000256" key="7">
    <source>
        <dbReference type="ARBA" id="ARBA00022679"/>
    </source>
</evidence>
<dbReference type="InterPro" id="IPR036890">
    <property type="entry name" value="HATPase_C_sf"/>
</dbReference>
<dbReference type="InterPro" id="IPR003018">
    <property type="entry name" value="GAF"/>
</dbReference>
<keyword evidence="6 14" id="KW-0597">Phosphoprotein</keyword>
<evidence type="ECO:0000259" key="18">
    <source>
        <dbReference type="PROSITE" id="PS50110"/>
    </source>
</evidence>
<evidence type="ECO:0000259" key="19">
    <source>
        <dbReference type="PROSITE" id="PS50885"/>
    </source>
</evidence>
<evidence type="ECO:0000256" key="8">
    <source>
        <dbReference type="ARBA" id="ARBA00022741"/>
    </source>
</evidence>
<dbReference type="CDD" id="cd16922">
    <property type="entry name" value="HATPase_EvgS-ArcB-TorS-like"/>
    <property type="match status" value="1"/>
</dbReference>
<dbReference type="InterPro" id="IPR005467">
    <property type="entry name" value="His_kinase_dom"/>
</dbReference>
<evidence type="ECO:0000256" key="16">
    <source>
        <dbReference type="SAM" id="Phobius"/>
    </source>
</evidence>
<keyword evidence="21" id="KW-1185">Reference proteome</keyword>
<evidence type="ECO:0000256" key="1">
    <source>
        <dbReference type="ARBA" id="ARBA00000085"/>
    </source>
</evidence>
<evidence type="ECO:0000256" key="2">
    <source>
        <dbReference type="ARBA" id="ARBA00004651"/>
    </source>
</evidence>
<dbReference type="CDD" id="cd00082">
    <property type="entry name" value="HisKA"/>
    <property type="match status" value="1"/>
</dbReference>
<evidence type="ECO:0000256" key="12">
    <source>
        <dbReference type="ARBA" id="ARBA00023136"/>
    </source>
</evidence>
<feature type="domain" description="HAMP" evidence="19">
    <location>
        <begin position="202"/>
        <end position="255"/>
    </location>
</feature>
<dbReference type="PROSITE" id="PS50885">
    <property type="entry name" value="HAMP"/>
    <property type="match status" value="1"/>
</dbReference>
<dbReference type="InterPro" id="IPR004358">
    <property type="entry name" value="Sig_transdc_His_kin-like_C"/>
</dbReference>
<dbReference type="AlphaFoldDB" id="A0A073JY70"/>
<keyword evidence="10" id="KW-0067">ATP-binding</keyword>
<dbReference type="PANTHER" id="PTHR45339">
    <property type="entry name" value="HYBRID SIGNAL TRANSDUCTION HISTIDINE KINASE J"/>
    <property type="match status" value="1"/>
</dbReference>
<dbReference type="PROSITE" id="PS50109">
    <property type="entry name" value="HIS_KIN"/>
    <property type="match status" value="1"/>
</dbReference>
<keyword evidence="15" id="KW-0175">Coiled coil</keyword>
<dbReference type="GO" id="GO:0005524">
    <property type="term" value="F:ATP binding"/>
    <property type="evidence" value="ECO:0007669"/>
    <property type="project" value="UniProtKB-KW"/>
</dbReference>
<dbReference type="Gene3D" id="3.30.565.10">
    <property type="entry name" value="Histidine kinase-like ATPase, C-terminal domain"/>
    <property type="match status" value="1"/>
</dbReference>
<dbReference type="Pfam" id="PF13185">
    <property type="entry name" value="GAF_2"/>
    <property type="match status" value="1"/>
</dbReference>
<organism evidence="20 21">
    <name type="scientific">Bacillus manliponensis</name>
    <dbReference type="NCBI Taxonomy" id="574376"/>
    <lineage>
        <taxon>Bacteria</taxon>
        <taxon>Bacillati</taxon>
        <taxon>Bacillota</taxon>
        <taxon>Bacilli</taxon>
        <taxon>Bacillales</taxon>
        <taxon>Bacillaceae</taxon>
        <taxon>Bacillus</taxon>
        <taxon>Bacillus cereus group</taxon>
    </lineage>
</organism>
<evidence type="ECO:0000256" key="3">
    <source>
        <dbReference type="ARBA" id="ARBA00006402"/>
    </source>
</evidence>
<reference evidence="20 21" key="1">
    <citation type="submission" date="2014-06" db="EMBL/GenBank/DDBJ databases">
        <title>Draft genome sequence of Bacillus manliponensis JCM 15802 (MCCC 1A00708).</title>
        <authorList>
            <person name="Lai Q."/>
            <person name="Liu Y."/>
            <person name="Shao Z."/>
        </authorList>
    </citation>
    <scope>NUCLEOTIDE SEQUENCE [LARGE SCALE GENOMIC DNA]</scope>
    <source>
        <strain evidence="20 21">JCM 15802</strain>
    </source>
</reference>
<feature type="domain" description="Response regulatory" evidence="18">
    <location>
        <begin position="784"/>
        <end position="901"/>
    </location>
</feature>
<feature type="transmembrane region" description="Helical" evidence="16">
    <location>
        <begin position="181"/>
        <end position="200"/>
    </location>
</feature>
<dbReference type="PROSITE" id="PS50110">
    <property type="entry name" value="RESPONSE_REGULATORY"/>
    <property type="match status" value="1"/>
</dbReference>
<keyword evidence="8" id="KW-0547">Nucleotide-binding</keyword>
<dbReference type="SMART" id="SM00448">
    <property type="entry name" value="REC"/>
    <property type="match status" value="1"/>
</dbReference>
<comment type="similarity">
    <text evidence="3">In the N-terminal section; belongs to the phytochrome family.</text>
</comment>
<dbReference type="Pfam" id="PF00512">
    <property type="entry name" value="HisKA"/>
    <property type="match status" value="1"/>
</dbReference>
<dbReference type="SUPFAM" id="SSF55874">
    <property type="entry name" value="ATPase domain of HSP90 chaperone/DNA topoisomerase II/histidine kinase"/>
    <property type="match status" value="1"/>
</dbReference>
<dbReference type="PANTHER" id="PTHR45339:SF1">
    <property type="entry name" value="HYBRID SIGNAL TRANSDUCTION HISTIDINE KINASE J"/>
    <property type="match status" value="1"/>
</dbReference>
<dbReference type="InterPro" id="IPR003661">
    <property type="entry name" value="HisK_dim/P_dom"/>
</dbReference>
<dbReference type="STRING" id="574376.BAMA_24550"/>
<feature type="modified residue" description="4-aspartylphosphate" evidence="14">
    <location>
        <position position="834"/>
    </location>
</feature>
<dbReference type="Proteomes" id="UP000027822">
    <property type="component" value="Unassembled WGS sequence"/>
</dbReference>
<dbReference type="Gene3D" id="3.30.450.40">
    <property type="match status" value="1"/>
</dbReference>
<keyword evidence="16" id="KW-0812">Transmembrane</keyword>
<gene>
    <name evidence="20" type="ORF">BAMA_24550</name>
</gene>
<dbReference type="Pfam" id="PF02518">
    <property type="entry name" value="HATPase_c"/>
    <property type="match status" value="1"/>
</dbReference>
<dbReference type="InterPro" id="IPR003660">
    <property type="entry name" value="HAMP_dom"/>
</dbReference>
<evidence type="ECO:0000256" key="11">
    <source>
        <dbReference type="ARBA" id="ARBA00023012"/>
    </source>
</evidence>
<evidence type="ECO:0000256" key="13">
    <source>
        <dbReference type="ARBA" id="ARBA00074306"/>
    </source>
</evidence>
<dbReference type="Gene3D" id="3.40.50.2300">
    <property type="match status" value="1"/>
</dbReference>
<dbReference type="Pfam" id="PF00072">
    <property type="entry name" value="Response_reg"/>
    <property type="match status" value="1"/>
</dbReference>
<dbReference type="InterPro" id="IPR007891">
    <property type="entry name" value="CHASE3"/>
</dbReference>
<evidence type="ECO:0000256" key="4">
    <source>
        <dbReference type="ARBA" id="ARBA00012438"/>
    </source>
</evidence>
<protein>
    <recommendedName>
        <fullName evidence="13">Circadian input-output histidine kinase CikA</fullName>
        <ecNumber evidence="4">2.7.13.3</ecNumber>
    </recommendedName>
</protein>
<dbReference type="eggNOG" id="COG0784">
    <property type="taxonomic scope" value="Bacteria"/>
</dbReference>
<dbReference type="SMART" id="SM00387">
    <property type="entry name" value="HATPase_c"/>
    <property type="match status" value="1"/>
</dbReference>
<dbReference type="SUPFAM" id="SSF55781">
    <property type="entry name" value="GAF domain-like"/>
    <property type="match status" value="1"/>
</dbReference>
<evidence type="ECO:0000259" key="17">
    <source>
        <dbReference type="PROSITE" id="PS50109"/>
    </source>
</evidence>
<feature type="transmembrane region" description="Helical" evidence="16">
    <location>
        <begin position="12"/>
        <end position="30"/>
    </location>
</feature>
<dbReference type="RefSeq" id="WP_034639527.1">
    <property type="nucleotide sequence ID" value="NZ_CBCSJC010000008.1"/>
</dbReference>
<evidence type="ECO:0000256" key="6">
    <source>
        <dbReference type="ARBA" id="ARBA00022553"/>
    </source>
</evidence>
<comment type="caution">
    <text evidence="20">The sequence shown here is derived from an EMBL/GenBank/DDBJ whole genome shotgun (WGS) entry which is preliminary data.</text>
</comment>
<evidence type="ECO:0000256" key="15">
    <source>
        <dbReference type="SAM" id="Coils"/>
    </source>
</evidence>
<dbReference type="InterPro" id="IPR011006">
    <property type="entry name" value="CheY-like_superfamily"/>
</dbReference>
<dbReference type="EMBL" id="JOTN01000009">
    <property type="protein sequence ID" value="KEK19177.1"/>
    <property type="molecule type" value="Genomic_DNA"/>
</dbReference>
<dbReference type="GO" id="GO:0000155">
    <property type="term" value="F:phosphorelay sensor kinase activity"/>
    <property type="evidence" value="ECO:0007669"/>
    <property type="project" value="InterPro"/>
</dbReference>
<dbReference type="SUPFAM" id="SSF47384">
    <property type="entry name" value="Homodimeric domain of signal transducing histidine kinase"/>
    <property type="match status" value="1"/>
</dbReference>
<dbReference type="SUPFAM" id="SSF52172">
    <property type="entry name" value="CheY-like"/>
    <property type="match status" value="1"/>
</dbReference>
<accession>A0A073JY70</accession>
<sequence length="903" mass="102204">MKQTTSIRYKIMAGYLMIIFFLLISFILLNSQISSLQKSRNYIVDHDFKVHSLTNRLEVQLLTIESNAQAFIVSDNQHYLNAIETAEKDYAKYYNSLLLLISNNPSQQQKLKHINTTSTNWIKETIYPMIESKKVNDVQSPNDSEMKSLQTKLTEFRTTEEQLTKERAAQLDKKNERITTILYSLLLLLACISILTSTFISNSIIKTIKDVIQAIKGMSSKGKVTQKIQVKTNDEINHLAEATNDLLEEFQNREWFQTQIAELILMYQGISSIDTFGQKVLGGLIEKTKASFGAFYLREETENGIYYIKKASFADQNAEVGKQSFKIGEGLIGQCALEKKNFILNEIPDDFRLISSGLVEVRPKNLFIIPILFEDEVIAVIELASITEISDLHQDLIQQILDNLGLTIHSIVGRMRIQTLLHESQTMTEELQAQSEELQTQSEELQMQSEELKTINEQLESRTEEAEQKSMDLQLAKNELEDQARALLRSSKYKSEFLANMSHELRTPLNSILILSEMLMDNNDRNLSNEEVELANVIHSSGKDLLSLINDILDLSKVEAGKLDVIFNEMSISELPIKMRRTFSPVAEQKNLQFHITEDCGTSDIFYTDEKRIEQIMKNLLSNAFKFTEGGAVSLYIKRIENDEVHGDMRAISTDWLIISVTDTGIGIAKEQHKLIFEAFQQADGATIRKYGGTGLGLSICKEFAKLLGGWITLDSQLGKGSTFTVYIPNLPDGPQHQSLPQLESAATIDLVNAPTIDINATPNNVVEETPFVSEDNHIFQGKTILIVDDDHRNIFALQNALQNQQTKVITAQNGVECLEILKDNQSIDLILMDIMMPNMDGYETMEIIRTDLGLKELPIIALTAKAMQHDKEKCLASGASDYISKPLNLHQLYSVMRVWLLK</sequence>
<dbReference type="CDD" id="cd06225">
    <property type="entry name" value="HAMP"/>
    <property type="match status" value="1"/>
</dbReference>
<dbReference type="InterPro" id="IPR001789">
    <property type="entry name" value="Sig_transdc_resp-reg_receiver"/>
</dbReference>
<evidence type="ECO:0000256" key="14">
    <source>
        <dbReference type="PROSITE-ProRule" id="PRU00169"/>
    </source>
</evidence>
<proteinExistence type="inferred from homology"/>
<evidence type="ECO:0000256" key="10">
    <source>
        <dbReference type="ARBA" id="ARBA00022840"/>
    </source>
</evidence>
<evidence type="ECO:0000256" key="9">
    <source>
        <dbReference type="ARBA" id="ARBA00022777"/>
    </source>
</evidence>
<dbReference type="SMART" id="SM00388">
    <property type="entry name" value="HisKA"/>
    <property type="match status" value="1"/>
</dbReference>
<dbReference type="Pfam" id="PF05227">
    <property type="entry name" value="CHASE3"/>
    <property type="match status" value="1"/>
</dbReference>
<dbReference type="Gene3D" id="1.10.287.130">
    <property type="match status" value="1"/>
</dbReference>
<keyword evidence="9 20" id="KW-0418">Kinase</keyword>
<dbReference type="GO" id="GO:0005886">
    <property type="term" value="C:plasma membrane"/>
    <property type="evidence" value="ECO:0007669"/>
    <property type="project" value="UniProtKB-SubCell"/>
</dbReference>
<keyword evidence="7" id="KW-0808">Transferase</keyword>
<evidence type="ECO:0000256" key="5">
    <source>
        <dbReference type="ARBA" id="ARBA00022475"/>
    </source>
</evidence>
<dbReference type="EC" id="2.7.13.3" evidence="4"/>
<dbReference type="CDD" id="cd17546">
    <property type="entry name" value="REC_hyHK_CKI1_RcsC-like"/>
    <property type="match status" value="1"/>
</dbReference>
<dbReference type="InterPro" id="IPR029016">
    <property type="entry name" value="GAF-like_dom_sf"/>
</dbReference>
<dbReference type="InterPro" id="IPR036097">
    <property type="entry name" value="HisK_dim/P_sf"/>
</dbReference>
<dbReference type="FunFam" id="3.30.565.10:FF:000010">
    <property type="entry name" value="Sensor histidine kinase RcsC"/>
    <property type="match status" value="1"/>
</dbReference>
<dbReference type="InterPro" id="IPR003594">
    <property type="entry name" value="HATPase_dom"/>
</dbReference>
<dbReference type="PRINTS" id="PR00344">
    <property type="entry name" value="BCTRLSENSOR"/>
</dbReference>
<evidence type="ECO:0000313" key="21">
    <source>
        <dbReference type="Proteomes" id="UP000027822"/>
    </source>
</evidence>
<feature type="domain" description="Histidine kinase" evidence="17">
    <location>
        <begin position="500"/>
        <end position="732"/>
    </location>
</feature>